<proteinExistence type="predicted"/>
<feature type="transmembrane region" description="Helical" evidence="8">
    <location>
        <begin position="132"/>
        <end position="156"/>
    </location>
</feature>
<protein>
    <recommendedName>
        <fullName evidence="9">G-protein coupled receptors family 1 profile domain-containing protein</fullName>
    </recommendedName>
</protein>
<dbReference type="OrthoDB" id="2101615at2759"/>
<feature type="compositionally biased region" description="Polar residues" evidence="7">
    <location>
        <begin position="238"/>
        <end position="262"/>
    </location>
</feature>
<dbReference type="EMBL" id="KQ257466">
    <property type="protein sequence ID" value="KNC96975.1"/>
    <property type="molecule type" value="Genomic_DNA"/>
</dbReference>
<sequence>MADATDWIGIPYERTLTSLQKTHDSIGVILHSGALLIAIFNFTLFITSSDLRTGATKWHNWIIFYIGIGDLFLNVFQLGAVLDMLRSGKWRLSDSWCQFQGFMSCVGGFISILGIGLLTQERSHTILMGKKWTGLLTGCGITLCTVTSIILASIYFASGNKYAVQEAGIYCCPDWGSVLRPQPHPVVNRRLTVILGMVAVLSMLNVGVTYTAIWLIVRKAARKLGGIQTNDKKKRDGNSTSASVPQNQSASAHQNSNMVANTSRDDISRPSESQIGGQSRLAETKIALSKNDLSIQRIGKLESQVARKCAIMVICFTMMWLPNTVKMIYSGINHEPVSNKFDMYASILAVSPGIFNPLVNFFIDPRWNKASKDLLAKIGRRIQGGYRSVAKSCRRSITGIRSLLGNVAKSPEDG</sequence>
<dbReference type="AlphaFoldDB" id="A0A0L0H638"/>
<dbReference type="PROSITE" id="PS50262">
    <property type="entry name" value="G_PROTEIN_RECEP_F1_2"/>
    <property type="match status" value="1"/>
</dbReference>
<dbReference type="OMA" id="MWNGTDP"/>
<keyword evidence="2 8" id="KW-0812">Transmembrane</keyword>
<feature type="transmembrane region" description="Helical" evidence="8">
    <location>
        <begin position="99"/>
        <end position="120"/>
    </location>
</feature>
<dbReference type="Proteomes" id="UP000053201">
    <property type="component" value="Unassembled WGS sequence"/>
</dbReference>
<organism evidence="10 11">
    <name type="scientific">Spizellomyces punctatus (strain DAOM BR117)</name>
    <dbReference type="NCBI Taxonomy" id="645134"/>
    <lineage>
        <taxon>Eukaryota</taxon>
        <taxon>Fungi</taxon>
        <taxon>Fungi incertae sedis</taxon>
        <taxon>Chytridiomycota</taxon>
        <taxon>Chytridiomycota incertae sedis</taxon>
        <taxon>Chytridiomycetes</taxon>
        <taxon>Spizellomycetales</taxon>
        <taxon>Spizellomycetaceae</taxon>
        <taxon>Spizellomyces</taxon>
    </lineage>
</organism>
<evidence type="ECO:0000259" key="9">
    <source>
        <dbReference type="PROSITE" id="PS50262"/>
    </source>
</evidence>
<dbReference type="InterPro" id="IPR017452">
    <property type="entry name" value="GPCR_Rhodpsn_7TM"/>
</dbReference>
<evidence type="ECO:0000313" key="10">
    <source>
        <dbReference type="EMBL" id="KNC96975.1"/>
    </source>
</evidence>
<keyword evidence="5 8" id="KW-0472">Membrane</keyword>
<evidence type="ECO:0000256" key="2">
    <source>
        <dbReference type="ARBA" id="ARBA00022692"/>
    </source>
</evidence>
<feature type="region of interest" description="Disordered" evidence="7">
    <location>
        <begin position="228"/>
        <end position="279"/>
    </location>
</feature>
<evidence type="ECO:0000256" key="8">
    <source>
        <dbReference type="SAM" id="Phobius"/>
    </source>
</evidence>
<evidence type="ECO:0000256" key="5">
    <source>
        <dbReference type="ARBA" id="ARBA00023136"/>
    </source>
</evidence>
<dbReference type="RefSeq" id="XP_016605015.1">
    <property type="nucleotide sequence ID" value="XM_016757673.1"/>
</dbReference>
<evidence type="ECO:0000256" key="3">
    <source>
        <dbReference type="ARBA" id="ARBA00022989"/>
    </source>
</evidence>
<dbReference type="InterPro" id="IPR050125">
    <property type="entry name" value="GPCR_opsins"/>
</dbReference>
<keyword evidence="11" id="KW-1185">Reference proteome</keyword>
<accession>A0A0L0H638</accession>
<evidence type="ECO:0000256" key="7">
    <source>
        <dbReference type="SAM" id="MobiDB-lite"/>
    </source>
</evidence>
<feature type="domain" description="G-protein coupled receptors family 1 profile" evidence="9">
    <location>
        <begin position="32"/>
        <end position="360"/>
    </location>
</feature>
<keyword evidence="6" id="KW-0675">Receptor</keyword>
<feature type="transmembrane region" description="Helical" evidence="8">
    <location>
        <begin position="193"/>
        <end position="217"/>
    </location>
</feature>
<dbReference type="GeneID" id="27692628"/>
<feature type="transmembrane region" description="Helical" evidence="8">
    <location>
        <begin position="26"/>
        <end position="46"/>
    </location>
</feature>
<evidence type="ECO:0000313" key="11">
    <source>
        <dbReference type="Proteomes" id="UP000053201"/>
    </source>
</evidence>
<keyword evidence="3 8" id="KW-1133">Transmembrane helix</keyword>
<evidence type="ECO:0000256" key="6">
    <source>
        <dbReference type="ARBA" id="ARBA00023170"/>
    </source>
</evidence>
<keyword evidence="4" id="KW-0807">Transducer</keyword>
<dbReference type="Pfam" id="PF00001">
    <property type="entry name" value="7tm_1"/>
    <property type="match status" value="1"/>
</dbReference>
<gene>
    <name evidence="10" type="ORF">SPPG_09503</name>
</gene>
<dbReference type="GO" id="GO:0004930">
    <property type="term" value="F:G protein-coupled receptor activity"/>
    <property type="evidence" value="ECO:0007669"/>
    <property type="project" value="UniProtKB-KW"/>
</dbReference>
<feature type="transmembrane region" description="Helical" evidence="8">
    <location>
        <begin position="343"/>
        <end position="363"/>
    </location>
</feature>
<dbReference type="Gene3D" id="1.20.1070.10">
    <property type="entry name" value="Rhodopsin 7-helix transmembrane proteins"/>
    <property type="match status" value="1"/>
</dbReference>
<comment type="subcellular location">
    <subcellularLocation>
        <location evidence="1">Membrane</location>
        <topology evidence="1">Multi-pass membrane protein</topology>
    </subcellularLocation>
</comment>
<evidence type="ECO:0000256" key="1">
    <source>
        <dbReference type="ARBA" id="ARBA00004141"/>
    </source>
</evidence>
<evidence type="ECO:0000256" key="4">
    <source>
        <dbReference type="ARBA" id="ARBA00023040"/>
    </source>
</evidence>
<name>A0A0L0H638_SPIPD</name>
<feature type="transmembrane region" description="Helical" evidence="8">
    <location>
        <begin position="305"/>
        <end position="323"/>
    </location>
</feature>
<feature type="transmembrane region" description="Helical" evidence="8">
    <location>
        <begin position="58"/>
        <end position="79"/>
    </location>
</feature>
<keyword evidence="4" id="KW-0297">G-protein coupled receptor</keyword>
<dbReference type="InterPro" id="IPR000276">
    <property type="entry name" value="GPCR_Rhodpsn"/>
</dbReference>
<dbReference type="GO" id="GO:0016020">
    <property type="term" value="C:membrane"/>
    <property type="evidence" value="ECO:0007669"/>
    <property type="project" value="UniProtKB-SubCell"/>
</dbReference>
<dbReference type="SUPFAM" id="SSF81321">
    <property type="entry name" value="Family A G protein-coupled receptor-like"/>
    <property type="match status" value="1"/>
</dbReference>
<dbReference type="PANTHER" id="PTHR24240">
    <property type="entry name" value="OPSIN"/>
    <property type="match status" value="1"/>
</dbReference>
<dbReference type="InParanoid" id="A0A0L0H638"/>
<reference evidence="10 11" key="1">
    <citation type="submission" date="2009-08" db="EMBL/GenBank/DDBJ databases">
        <title>The Genome Sequence of Spizellomyces punctatus strain DAOM BR117.</title>
        <authorList>
            <consortium name="The Broad Institute Genome Sequencing Platform"/>
            <person name="Russ C."/>
            <person name="Cuomo C."/>
            <person name="Shea T."/>
            <person name="Young S.K."/>
            <person name="Zeng Q."/>
            <person name="Koehrsen M."/>
            <person name="Haas B."/>
            <person name="Borodovsky M."/>
            <person name="Guigo R."/>
            <person name="Alvarado L."/>
            <person name="Berlin A."/>
            <person name="Bochicchio J."/>
            <person name="Borenstein D."/>
            <person name="Chapman S."/>
            <person name="Chen Z."/>
            <person name="Engels R."/>
            <person name="Freedman E."/>
            <person name="Gellesch M."/>
            <person name="Goldberg J."/>
            <person name="Griggs A."/>
            <person name="Gujja S."/>
            <person name="Heiman D."/>
            <person name="Hepburn T."/>
            <person name="Howarth C."/>
            <person name="Jen D."/>
            <person name="Larson L."/>
            <person name="Lewis B."/>
            <person name="Mehta T."/>
            <person name="Park D."/>
            <person name="Pearson M."/>
            <person name="Roberts A."/>
            <person name="Saif S."/>
            <person name="Shenoy N."/>
            <person name="Sisk P."/>
            <person name="Stolte C."/>
            <person name="Sykes S."/>
            <person name="Thomson T."/>
            <person name="Walk T."/>
            <person name="White J."/>
            <person name="Yandava C."/>
            <person name="Burger G."/>
            <person name="Gray M.W."/>
            <person name="Holland P.W.H."/>
            <person name="King N."/>
            <person name="Lang F.B.F."/>
            <person name="Roger A.J."/>
            <person name="Ruiz-Trillo I."/>
            <person name="Lander E."/>
            <person name="Nusbaum C."/>
        </authorList>
    </citation>
    <scope>NUCLEOTIDE SEQUENCE [LARGE SCALE GENOMIC DNA]</scope>
    <source>
        <strain evidence="10 11">DAOM BR117</strain>
    </source>
</reference>
<dbReference type="VEuPathDB" id="FungiDB:SPPG_09503"/>